<dbReference type="AlphaFoldDB" id="A0A6N4WA75"/>
<sequence length="184" mass="18980">MTDGDGAANRAERRAIHVKWQSLRSRTPEILRGAGIVASIAPSVALALGTGLVQSAPAGAEPSPTLADAVAQMRGGTSCPALQYDPLAEHTASIVNRSTDTYLSHQAENVPVEDAFPIYRDLGGKGAKVKVLLGAADNDGDATKGLLLQGFSAIPDCSFTTFGADRLWNADAGKVLLAVVLVGS</sequence>
<dbReference type="KEGG" id="many:MANY_26100"/>
<dbReference type="EMBL" id="AP022620">
    <property type="protein sequence ID" value="BBZ77273.1"/>
    <property type="molecule type" value="Genomic_DNA"/>
</dbReference>
<reference evidence="1 2" key="1">
    <citation type="journal article" date="2019" name="Emerg. Microbes Infect.">
        <title>Comprehensive subspecies identification of 175 nontuberculous mycobacteria species based on 7547 genomic profiles.</title>
        <authorList>
            <person name="Matsumoto Y."/>
            <person name="Kinjo T."/>
            <person name="Motooka D."/>
            <person name="Nabeya D."/>
            <person name="Jung N."/>
            <person name="Uechi K."/>
            <person name="Horii T."/>
            <person name="Iida T."/>
            <person name="Fujita J."/>
            <person name="Nakamura S."/>
        </authorList>
    </citation>
    <scope>NUCLEOTIDE SEQUENCE [LARGE SCALE GENOMIC DNA]</scope>
    <source>
        <strain evidence="1 2">JCM 30275</strain>
    </source>
</reference>
<name>A0A6N4WA75_9MYCO</name>
<organism evidence="1 2">
    <name type="scientific">Mycolicibacterium anyangense</name>
    <dbReference type="NCBI Taxonomy" id="1431246"/>
    <lineage>
        <taxon>Bacteria</taxon>
        <taxon>Bacillati</taxon>
        <taxon>Actinomycetota</taxon>
        <taxon>Actinomycetes</taxon>
        <taxon>Mycobacteriales</taxon>
        <taxon>Mycobacteriaceae</taxon>
        <taxon>Mycolicibacterium</taxon>
    </lineage>
</organism>
<evidence type="ECO:0000313" key="1">
    <source>
        <dbReference type="EMBL" id="BBZ77273.1"/>
    </source>
</evidence>
<gene>
    <name evidence="1" type="ORF">MANY_26100</name>
</gene>
<dbReference type="Proteomes" id="UP000467249">
    <property type="component" value="Chromosome"/>
</dbReference>
<keyword evidence="2" id="KW-1185">Reference proteome</keyword>
<proteinExistence type="predicted"/>
<protein>
    <submittedName>
        <fullName evidence="1">Uncharacterized protein</fullName>
    </submittedName>
</protein>
<accession>A0A6N4WA75</accession>
<evidence type="ECO:0000313" key="2">
    <source>
        <dbReference type="Proteomes" id="UP000467249"/>
    </source>
</evidence>